<evidence type="ECO:0000256" key="6">
    <source>
        <dbReference type="SAM" id="Phobius"/>
    </source>
</evidence>
<gene>
    <name evidence="8" type="ORF">RIMI_LOCUS1750463</name>
</gene>
<feature type="transmembrane region" description="Helical" evidence="6">
    <location>
        <begin position="269"/>
        <end position="290"/>
    </location>
</feature>
<evidence type="ECO:0000256" key="2">
    <source>
        <dbReference type="ARBA" id="ARBA00022692"/>
    </source>
</evidence>
<comment type="caution">
    <text evidence="8">The sequence shown here is derived from an EMBL/GenBank/DDBJ whole genome shotgun (WGS) entry which is preliminary data.</text>
</comment>
<evidence type="ECO:0000256" key="5">
    <source>
        <dbReference type="ARBA" id="ARBA00023224"/>
    </source>
</evidence>
<feature type="transmembrane region" description="Helical" evidence="6">
    <location>
        <begin position="238"/>
        <end position="257"/>
    </location>
</feature>
<dbReference type="PRINTS" id="PR00245">
    <property type="entry name" value="OLFACTORYR"/>
</dbReference>
<dbReference type="Gene3D" id="1.20.1070.10">
    <property type="entry name" value="Rhodopsin 7-helix transmembrane proteins"/>
    <property type="match status" value="1"/>
</dbReference>
<feature type="transmembrane region" description="Helical" evidence="6">
    <location>
        <begin position="61"/>
        <end position="81"/>
    </location>
</feature>
<protein>
    <recommendedName>
        <fullName evidence="7">G-protein coupled receptors family 1 profile domain-containing protein</fullName>
    </recommendedName>
</protein>
<accession>A0ABN9KWB5</accession>
<evidence type="ECO:0000313" key="8">
    <source>
        <dbReference type="EMBL" id="CAJ0922462.1"/>
    </source>
</evidence>
<name>A0ABN9KWB5_9NEOB</name>
<dbReference type="EMBL" id="CAUEEQ010002307">
    <property type="protein sequence ID" value="CAJ0922462.1"/>
    <property type="molecule type" value="Genomic_DNA"/>
</dbReference>
<dbReference type="Pfam" id="PF13853">
    <property type="entry name" value="7tm_4"/>
    <property type="match status" value="1"/>
</dbReference>
<evidence type="ECO:0000256" key="3">
    <source>
        <dbReference type="ARBA" id="ARBA00022989"/>
    </source>
</evidence>
<feature type="transmembrane region" description="Helical" evidence="6">
    <location>
        <begin position="140"/>
        <end position="165"/>
    </location>
</feature>
<feature type="transmembrane region" description="Helical" evidence="6">
    <location>
        <begin position="24"/>
        <end position="49"/>
    </location>
</feature>
<dbReference type="Proteomes" id="UP001176940">
    <property type="component" value="Unassembled WGS sequence"/>
</dbReference>
<organism evidence="8 9">
    <name type="scientific">Ranitomeya imitator</name>
    <name type="common">mimic poison frog</name>
    <dbReference type="NCBI Taxonomy" id="111125"/>
    <lineage>
        <taxon>Eukaryota</taxon>
        <taxon>Metazoa</taxon>
        <taxon>Chordata</taxon>
        <taxon>Craniata</taxon>
        <taxon>Vertebrata</taxon>
        <taxon>Euteleostomi</taxon>
        <taxon>Amphibia</taxon>
        <taxon>Batrachia</taxon>
        <taxon>Anura</taxon>
        <taxon>Neobatrachia</taxon>
        <taxon>Hyloidea</taxon>
        <taxon>Dendrobatidae</taxon>
        <taxon>Dendrobatinae</taxon>
        <taxon>Ranitomeya</taxon>
    </lineage>
</organism>
<keyword evidence="9" id="KW-1185">Reference proteome</keyword>
<feature type="transmembrane region" description="Helical" evidence="6">
    <location>
        <begin position="101"/>
        <end position="119"/>
    </location>
</feature>
<dbReference type="SUPFAM" id="SSF81321">
    <property type="entry name" value="Family A G protein-coupled receptor-like"/>
    <property type="match status" value="1"/>
</dbReference>
<proteinExistence type="predicted"/>
<keyword evidence="4 6" id="KW-0472">Membrane</keyword>
<sequence length="317" mass="35810">MENTSRITTSFILLGIAEMEKFRYLYSVIAVFVYLITMFICFIIVFIVWTEETLHEPMYIFICNLIFNGMFGSTTFLPKLIIDVLSGSSTITFSACLLQSFFIHSFAAVEVFTFTIMAYDQYLAIVQPLRYPTLMTNGKALTLIAIDWSLAFIVVFIPVTMTAYLPLCGENLNNVFCDNMSLIKLACGDALVNNIFGAVEAFLLDISCLLIIVYCYIRTFIICLRISKEASQKAIGTLVSHLLTFSTFMITSFFVLLRYRINSGSITLAANVLIAVIGLMTPITVNPIIYGMRTEALKMKILQKFQKIKSQNLRKSF</sequence>
<keyword evidence="2 6" id="KW-0812">Transmembrane</keyword>
<reference evidence="8" key="1">
    <citation type="submission" date="2023-07" db="EMBL/GenBank/DDBJ databases">
        <authorList>
            <person name="Stuckert A."/>
        </authorList>
    </citation>
    <scope>NUCLEOTIDE SEQUENCE</scope>
</reference>
<evidence type="ECO:0000313" key="9">
    <source>
        <dbReference type="Proteomes" id="UP001176940"/>
    </source>
</evidence>
<evidence type="ECO:0000256" key="4">
    <source>
        <dbReference type="ARBA" id="ARBA00023136"/>
    </source>
</evidence>
<keyword evidence="3 6" id="KW-1133">Transmembrane helix</keyword>
<comment type="subcellular location">
    <subcellularLocation>
        <location evidence="1">Membrane</location>
        <topology evidence="1">Multi-pass membrane protein</topology>
    </subcellularLocation>
</comment>
<evidence type="ECO:0000259" key="7">
    <source>
        <dbReference type="PROSITE" id="PS50262"/>
    </source>
</evidence>
<feature type="domain" description="G-protein coupled receptors family 1 profile" evidence="7">
    <location>
        <begin position="40"/>
        <end position="290"/>
    </location>
</feature>
<dbReference type="PANTHER" id="PTHR26451:SF860">
    <property type="entry name" value="ODORANT RECEPTOR-RELATED"/>
    <property type="match status" value="1"/>
</dbReference>
<dbReference type="PANTHER" id="PTHR26451">
    <property type="entry name" value="G_PROTEIN_RECEP_F1_2 DOMAIN-CONTAINING PROTEIN"/>
    <property type="match status" value="1"/>
</dbReference>
<evidence type="ECO:0000256" key="1">
    <source>
        <dbReference type="ARBA" id="ARBA00004141"/>
    </source>
</evidence>
<dbReference type="InterPro" id="IPR052921">
    <property type="entry name" value="GPCR1_Superfamily_Member"/>
</dbReference>
<dbReference type="InterPro" id="IPR000725">
    <property type="entry name" value="Olfact_rcpt"/>
</dbReference>
<dbReference type="InterPro" id="IPR017452">
    <property type="entry name" value="GPCR_Rhodpsn_7TM"/>
</dbReference>
<dbReference type="PROSITE" id="PS50262">
    <property type="entry name" value="G_PROTEIN_RECEP_F1_2"/>
    <property type="match status" value="1"/>
</dbReference>
<keyword evidence="5" id="KW-0807">Transducer</keyword>
<feature type="transmembrane region" description="Helical" evidence="6">
    <location>
        <begin position="195"/>
        <end position="217"/>
    </location>
</feature>